<proteinExistence type="predicted"/>
<keyword evidence="2" id="KW-1185">Reference proteome</keyword>
<organism evidence="1 2">
    <name type="scientific">Gossypium australe</name>
    <dbReference type="NCBI Taxonomy" id="47621"/>
    <lineage>
        <taxon>Eukaryota</taxon>
        <taxon>Viridiplantae</taxon>
        <taxon>Streptophyta</taxon>
        <taxon>Embryophyta</taxon>
        <taxon>Tracheophyta</taxon>
        <taxon>Spermatophyta</taxon>
        <taxon>Magnoliopsida</taxon>
        <taxon>eudicotyledons</taxon>
        <taxon>Gunneridae</taxon>
        <taxon>Pentapetalae</taxon>
        <taxon>rosids</taxon>
        <taxon>malvids</taxon>
        <taxon>Malvales</taxon>
        <taxon>Malvaceae</taxon>
        <taxon>Malvoideae</taxon>
        <taxon>Gossypium</taxon>
    </lineage>
</organism>
<evidence type="ECO:0000313" key="1">
    <source>
        <dbReference type="EMBL" id="KAA3476753.1"/>
    </source>
</evidence>
<reference evidence="2" key="1">
    <citation type="journal article" date="2019" name="Plant Biotechnol. J.">
        <title>Genome sequencing of the Australian wild diploid species Gossypium australe highlights disease resistance and delayed gland morphogenesis.</title>
        <authorList>
            <person name="Cai Y."/>
            <person name="Cai X."/>
            <person name="Wang Q."/>
            <person name="Wang P."/>
            <person name="Zhang Y."/>
            <person name="Cai C."/>
            <person name="Xu Y."/>
            <person name="Wang K."/>
            <person name="Zhou Z."/>
            <person name="Wang C."/>
            <person name="Geng S."/>
            <person name="Li B."/>
            <person name="Dong Q."/>
            <person name="Hou Y."/>
            <person name="Wang H."/>
            <person name="Ai P."/>
            <person name="Liu Z."/>
            <person name="Yi F."/>
            <person name="Sun M."/>
            <person name="An G."/>
            <person name="Cheng J."/>
            <person name="Zhang Y."/>
            <person name="Shi Q."/>
            <person name="Xie Y."/>
            <person name="Shi X."/>
            <person name="Chang Y."/>
            <person name="Huang F."/>
            <person name="Chen Y."/>
            <person name="Hong S."/>
            <person name="Mi L."/>
            <person name="Sun Q."/>
            <person name="Zhang L."/>
            <person name="Zhou B."/>
            <person name="Peng R."/>
            <person name="Zhang X."/>
            <person name="Liu F."/>
        </authorList>
    </citation>
    <scope>NUCLEOTIDE SEQUENCE [LARGE SCALE GENOMIC DNA]</scope>
    <source>
        <strain evidence="2">cv. PA1801</strain>
    </source>
</reference>
<dbReference type="OrthoDB" id="995189at2759"/>
<comment type="caution">
    <text evidence="1">The sequence shown here is derived from an EMBL/GenBank/DDBJ whole genome shotgun (WGS) entry which is preliminary data.</text>
</comment>
<protein>
    <submittedName>
        <fullName evidence="1">Reverse transcriptase</fullName>
    </submittedName>
</protein>
<dbReference type="EMBL" id="SMMG02000004">
    <property type="protein sequence ID" value="KAA3476753.1"/>
    <property type="molecule type" value="Genomic_DNA"/>
</dbReference>
<sequence>MGFRNMAQFNISLLAKQGWMIINNQNSLVAQVFKAKYLPNDHFLNSRLGNSSSYVWKSIWTAKGILEKGLCWRVGTGLNISINDDAWISDAVNFRLSTVINSIHDFKVNELIDSNARLWKMELIKNTFSEDDAGRILRIPLTRTPHDDFLIWGATLRVNSQYALPINNYKVLMKILKLMLYKPFIGNFTKSFGS</sequence>
<keyword evidence="1" id="KW-0548">Nucleotidyltransferase</keyword>
<keyword evidence="1" id="KW-0695">RNA-directed DNA polymerase</keyword>
<accession>A0A5B6W666</accession>
<dbReference type="GO" id="GO:0003964">
    <property type="term" value="F:RNA-directed DNA polymerase activity"/>
    <property type="evidence" value="ECO:0007669"/>
    <property type="project" value="UniProtKB-KW"/>
</dbReference>
<gene>
    <name evidence="1" type="ORF">EPI10_010701</name>
</gene>
<dbReference type="Proteomes" id="UP000325315">
    <property type="component" value="Unassembled WGS sequence"/>
</dbReference>
<dbReference type="AlphaFoldDB" id="A0A5B6W666"/>
<evidence type="ECO:0000313" key="2">
    <source>
        <dbReference type="Proteomes" id="UP000325315"/>
    </source>
</evidence>
<keyword evidence="1" id="KW-0808">Transferase</keyword>
<name>A0A5B6W666_9ROSI</name>